<dbReference type="GO" id="GO:0006313">
    <property type="term" value="P:DNA transposition"/>
    <property type="evidence" value="ECO:0007669"/>
    <property type="project" value="UniProtKB-UniRule"/>
</dbReference>
<dbReference type="GO" id="GO:0051301">
    <property type="term" value="P:cell division"/>
    <property type="evidence" value="ECO:0007669"/>
    <property type="project" value="UniProtKB-KW"/>
</dbReference>
<comment type="subunit">
    <text evidence="10">Forms a cyclic heterotetrameric complex composed of two molecules of XerC and two molecules of XerD.</text>
</comment>
<evidence type="ECO:0000256" key="4">
    <source>
        <dbReference type="ARBA" id="ARBA00022618"/>
    </source>
</evidence>
<feature type="active site" evidence="10">
    <location>
        <position position="268"/>
    </location>
</feature>
<dbReference type="Gene3D" id="1.10.150.130">
    <property type="match status" value="1"/>
</dbReference>
<evidence type="ECO:0000256" key="2">
    <source>
        <dbReference type="ARBA" id="ARBA00010450"/>
    </source>
</evidence>
<dbReference type="InterPro" id="IPR050090">
    <property type="entry name" value="Tyrosine_recombinase_XerCD"/>
</dbReference>
<evidence type="ECO:0000313" key="13">
    <source>
        <dbReference type="EMBL" id="MBD2869588.1"/>
    </source>
</evidence>
<accession>A0A927CN24</accession>
<dbReference type="InterPro" id="IPR044068">
    <property type="entry name" value="CB"/>
</dbReference>
<dbReference type="SUPFAM" id="SSF56349">
    <property type="entry name" value="DNA breaking-rejoining enzymes"/>
    <property type="match status" value="1"/>
</dbReference>
<evidence type="ECO:0000256" key="10">
    <source>
        <dbReference type="HAMAP-Rule" id="MF_01808"/>
    </source>
</evidence>
<gene>
    <name evidence="13" type="primary">xerD</name>
    <name evidence="10" type="synonym">xerC</name>
    <name evidence="13" type="ORF">IDH41_13440</name>
</gene>
<name>A0A927CN24_9BACL</name>
<feature type="active site" evidence="10">
    <location>
        <position position="245"/>
    </location>
</feature>
<feature type="active site" description="O-(3'-phospho-DNA)-tyrosine intermediate" evidence="10">
    <location>
        <position position="277"/>
    </location>
</feature>
<evidence type="ECO:0000256" key="1">
    <source>
        <dbReference type="ARBA" id="ARBA00004496"/>
    </source>
</evidence>
<dbReference type="NCBIfam" id="TIGR02225">
    <property type="entry name" value="recomb_XerD"/>
    <property type="match status" value="1"/>
</dbReference>
<organism evidence="13 14">
    <name type="scientific">Paenibacillus arenilitoris</name>
    <dbReference type="NCBI Taxonomy" id="2772299"/>
    <lineage>
        <taxon>Bacteria</taxon>
        <taxon>Bacillati</taxon>
        <taxon>Bacillota</taxon>
        <taxon>Bacilli</taxon>
        <taxon>Bacillales</taxon>
        <taxon>Paenibacillaceae</taxon>
        <taxon>Paenibacillus</taxon>
    </lineage>
</organism>
<comment type="similarity">
    <text evidence="2">Belongs to the 'phage' integrase family. XerD subfamily.</text>
</comment>
<dbReference type="InterPro" id="IPR023009">
    <property type="entry name" value="Tyrosine_recombinase_XerC/XerD"/>
</dbReference>
<dbReference type="GO" id="GO:0007059">
    <property type="term" value="P:chromosome segregation"/>
    <property type="evidence" value="ECO:0007669"/>
    <property type="project" value="UniProtKB-UniRule"/>
</dbReference>
<dbReference type="GO" id="GO:0003677">
    <property type="term" value="F:DNA binding"/>
    <property type="evidence" value="ECO:0007669"/>
    <property type="project" value="UniProtKB-UniRule"/>
</dbReference>
<dbReference type="InterPro" id="IPR002104">
    <property type="entry name" value="Integrase_catalytic"/>
</dbReference>
<sequence>MKHQLDRYLRDLRSESRLSANTMASYERDLLHFVSYAEQLGLADPDAVHKHHIAQYLQRQKGEGRMAATLSRRLVSIRAFFHYMAAEGWLRHNPALTIDSPKPEKKPPSVLTIDETNRLLEAPSADTAAGKRDRAMLELIYAGGIRVSELVALNLEHVNLQLGFIHCIGSGMKERIVPFGRMAKLALTDYLQAGRAELLTQRDANSAAFLNHLGTRLTRQGFWKTIKKYAKEAGIEAEITPHTLRHSVASHMLAGGADVRAVQELLGHADVATTLKYAQLPKTRMRDVYGSAHPRA</sequence>
<dbReference type="Pfam" id="PF02899">
    <property type="entry name" value="Phage_int_SAM_1"/>
    <property type="match status" value="1"/>
</dbReference>
<keyword evidence="14" id="KW-1185">Reference proteome</keyword>
<keyword evidence="5 10" id="KW-0159">Chromosome partition</keyword>
<dbReference type="Gene3D" id="1.10.443.10">
    <property type="entry name" value="Intergrase catalytic core"/>
    <property type="match status" value="1"/>
</dbReference>
<feature type="active site" evidence="10">
    <location>
        <position position="242"/>
    </location>
</feature>
<dbReference type="Proteomes" id="UP000632125">
    <property type="component" value="Unassembled WGS sequence"/>
</dbReference>
<keyword evidence="9 10" id="KW-0131">Cell cycle</keyword>
<dbReference type="PROSITE" id="PS51898">
    <property type="entry name" value="TYR_RECOMBINASE"/>
    <property type="match status" value="1"/>
</dbReference>
<dbReference type="HAMAP" id="MF_01808">
    <property type="entry name" value="Recomb_XerC_XerD"/>
    <property type="match status" value="1"/>
</dbReference>
<dbReference type="PANTHER" id="PTHR30349">
    <property type="entry name" value="PHAGE INTEGRASE-RELATED"/>
    <property type="match status" value="1"/>
</dbReference>
<dbReference type="GO" id="GO:0005737">
    <property type="term" value="C:cytoplasm"/>
    <property type="evidence" value="ECO:0007669"/>
    <property type="project" value="UniProtKB-SubCell"/>
</dbReference>
<proteinExistence type="inferred from homology"/>
<comment type="similarity">
    <text evidence="10">Belongs to the 'phage' integrase family. XerC subfamily.</text>
</comment>
<comment type="caution">
    <text evidence="13">The sequence shown here is derived from an EMBL/GenBank/DDBJ whole genome shotgun (WGS) entry which is preliminary data.</text>
</comment>
<keyword evidence="7 10" id="KW-0238">DNA-binding</keyword>
<dbReference type="GO" id="GO:0009037">
    <property type="term" value="F:tyrosine-based site-specific recombinase activity"/>
    <property type="evidence" value="ECO:0007669"/>
    <property type="project" value="UniProtKB-UniRule"/>
</dbReference>
<comment type="caution">
    <text evidence="10">Lacks conserved residue(s) required for the propagation of feature annotation.</text>
</comment>
<feature type="domain" description="Tyr recombinase" evidence="11">
    <location>
        <begin position="106"/>
        <end position="290"/>
    </location>
</feature>
<feature type="active site" evidence="10">
    <location>
        <position position="146"/>
    </location>
</feature>
<dbReference type="Pfam" id="PF00589">
    <property type="entry name" value="Phage_integrase"/>
    <property type="match status" value="1"/>
</dbReference>
<dbReference type="CDD" id="cd00798">
    <property type="entry name" value="INT_XerDC_C"/>
    <property type="match status" value="1"/>
</dbReference>
<dbReference type="NCBIfam" id="NF001399">
    <property type="entry name" value="PRK00283.1"/>
    <property type="match status" value="1"/>
</dbReference>
<dbReference type="RefSeq" id="WP_190861816.1">
    <property type="nucleotide sequence ID" value="NZ_JACXIY010000015.1"/>
</dbReference>
<dbReference type="InterPro" id="IPR013762">
    <property type="entry name" value="Integrase-like_cat_sf"/>
</dbReference>
<reference evidence="13" key="1">
    <citation type="submission" date="2020-09" db="EMBL/GenBank/DDBJ databases">
        <title>A novel bacterium of genus Paenibacillus, isolated from South China Sea.</title>
        <authorList>
            <person name="Huang H."/>
            <person name="Mo K."/>
            <person name="Hu Y."/>
        </authorList>
    </citation>
    <scope>NUCLEOTIDE SEQUENCE</scope>
    <source>
        <strain evidence="13">IB182493</strain>
    </source>
</reference>
<keyword evidence="3 10" id="KW-0963">Cytoplasm</keyword>
<dbReference type="InterPro" id="IPR011010">
    <property type="entry name" value="DNA_brk_join_enz"/>
</dbReference>
<evidence type="ECO:0000313" key="14">
    <source>
        <dbReference type="Proteomes" id="UP000632125"/>
    </source>
</evidence>
<evidence type="ECO:0000256" key="6">
    <source>
        <dbReference type="ARBA" id="ARBA00022908"/>
    </source>
</evidence>
<evidence type="ECO:0000256" key="8">
    <source>
        <dbReference type="ARBA" id="ARBA00023172"/>
    </source>
</evidence>
<keyword evidence="6 10" id="KW-0229">DNA integration</keyword>
<comment type="function">
    <text evidence="10">Site-specific tyrosine recombinase, which acts by catalyzing the cutting and rejoining of the recombining DNA molecules. The XerC-XerD complex is essential to convert dimers of the bacterial chromosome into monomers to permit their segregation at cell division. It also contributes to the segregational stability of plasmids.</text>
</comment>
<evidence type="ECO:0000256" key="7">
    <source>
        <dbReference type="ARBA" id="ARBA00023125"/>
    </source>
</evidence>
<keyword evidence="4 10" id="KW-0132">Cell division</keyword>
<dbReference type="AlphaFoldDB" id="A0A927CN24"/>
<keyword evidence="8 10" id="KW-0233">DNA recombination</keyword>
<dbReference type="InterPro" id="IPR011932">
    <property type="entry name" value="Recomb_XerD"/>
</dbReference>
<evidence type="ECO:0000259" key="11">
    <source>
        <dbReference type="PROSITE" id="PS51898"/>
    </source>
</evidence>
<dbReference type="EMBL" id="JACXIY010000015">
    <property type="protein sequence ID" value="MBD2869588.1"/>
    <property type="molecule type" value="Genomic_DNA"/>
</dbReference>
<feature type="domain" description="Core-binding (CB)" evidence="12">
    <location>
        <begin position="1"/>
        <end position="85"/>
    </location>
</feature>
<evidence type="ECO:0000256" key="3">
    <source>
        <dbReference type="ARBA" id="ARBA00022490"/>
    </source>
</evidence>
<dbReference type="PANTHER" id="PTHR30349:SF81">
    <property type="entry name" value="TYROSINE RECOMBINASE XERC"/>
    <property type="match status" value="1"/>
</dbReference>
<evidence type="ECO:0000256" key="9">
    <source>
        <dbReference type="ARBA" id="ARBA00023306"/>
    </source>
</evidence>
<dbReference type="InterPro" id="IPR004107">
    <property type="entry name" value="Integrase_SAM-like_N"/>
</dbReference>
<evidence type="ECO:0000256" key="5">
    <source>
        <dbReference type="ARBA" id="ARBA00022829"/>
    </source>
</evidence>
<evidence type="ECO:0000259" key="12">
    <source>
        <dbReference type="PROSITE" id="PS51900"/>
    </source>
</evidence>
<dbReference type="PROSITE" id="PS51900">
    <property type="entry name" value="CB"/>
    <property type="match status" value="1"/>
</dbReference>
<comment type="subcellular location">
    <subcellularLocation>
        <location evidence="1 10">Cytoplasm</location>
    </subcellularLocation>
</comment>
<dbReference type="InterPro" id="IPR010998">
    <property type="entry name" value="Integrase_recombinase_N"/>
</dbReference>
<protein>
    <recommendedName>
        <fullName evidence="10">Tyrosine recombinase XerC</fullName>
    </recommendedName>
</protein>